<protein>
    <submittedName>
        <fullName evidence="1">Uncharacterized protein</fullName>
    </submittedName>
</protein>
<evidence type="ECO:0000313" key="2">
    <source>
        <dbReference type="Proteomes" id="UP001362311"/>
    </source>
</evidence>
<reference evidence="1 2" key="1">
    <citation type="submission" date="2024-03" db="EMBL/GenBank/DDBJ databases">
        <title>Reference genomes for the five species model microbial community.</title>
        <authorList>
            <person name="Padfield D."/>
        </authorList>
    </citation>
    <scope>NUCLEOTIDE SEQUENCE [LARGE SCALE GENOMIC DNA]</scope>
    <source>
        <strain evidence="1 2">AB1</strain>
    </source>
</reference>
<gene>
    <name evidence="1" type="ORF">WIX40_06535</name>
</gene>
<proteinExistence type="predicted"/>
<dbReference type="EMBL" id="JBBHKQ010000001">
    <property type="protein sequence ID" value="MEJ5899763.1"/>
    <property type="molecule type" value="Genomic_DNA"/>
</dbReference>
<organism evidence="1 2">
    <name type="scientific">Ochrobactrum teleogrylli</name>
    <dbReference type="NCBI Taxonomy" id="2479765"/>
    <lineage>
        <taxon>Bacteria</taxon>
        <taxon>Pseudomonadati</taxon>
        <taxon>Pseudomonadota</taxon>
        <taxon>Alphaproteobacteria</taxon>
        <taxon>Hyphomicrobiales</taxon>
        <taxon>Brucellaceae</taxon>
        <taxon>Brucella/Ochrobactrum group</taxon>
        <taxon>Ochrobactrum</taxon>
    </lineage>
</organism>
<name>A0ABD5JUG1_9HYPH</name>
<dbReference type="Proteomes" id="UP001362311">
    <property type="component" value="Unassembled WGS sequence"/>
</dbReference>
<dbReference type="AlphaFoldDB" id="A0ABD5JUG1"/>
<dbReference type="SUPFAM" id="SSF51735">
    <property type="entry name" value="NAD(P)-binding Rossmann-fold domains"/>
    <property type="match status" value="1"/>
</dbReference>
<comment type="caution">
    <text evidence="1">The sequence shown here is derived from an EMBL/GenBank/DDBJ whole genome shotgun (WGS) entry which is preliminary data.</text>
</comment>
<dbReference type="RefSeq" id="WP_339439338.1">
    <property type="nucleotide sequence ID" value="NZ_JBBHKQ010000001.1"/>
</dbReference>
<sequence length="131" mass="14544">MTNAALNQTGSLILNIADPVAPTVHEIGSHIAKAMDWKGILKPINVADAGKDSLVGWTPWSVPAPFTLSTEAAQKIGYIPVTDYARSVTNTCQWLRNLSDEDWQQRFPALARYTIPLFDYVSEDAYFMVSR</sequence>
<evidence type="ECO:0000313" key="1">
    <source>
        <dbReference type="EMBL" id="MEJ5899763.1"/>
    </source>
</evidence>
<dbReference type="InterPro" id="IPR036291">
    <property type="entry name" value="NAD(P)-bd_dom_sf"/>
</dbReference>
<accession>A0ABD5JUG1</accession>